<comment type="subcellular location">
    <subcellularLocation>
        <location evidence="4">Periplasm</location>
    </subcellularLocation>
    <subcellularLocation>
        <location evidence="4">Secreted</location>
    </subcellularLocation>
</comment>
<dbReference type="AlphaFoldDB" id="A0A1C7FG76"/>
<keyword evidence="4" id="KW-0964">Secreted</keyword>
<feature type="signal peptide" evidence="4">
    <location>
        <begin position="1"/>
        <end position="21"/>
    </location>
</feature>
<evidence type="ECO:0000256" key="1">
    <source>
        <dbReference type="ARBA" id="ARBA00008725"/>
    </source>
</evidence>
<organism evidence="6 7">
    <name type="scientific">Vibrio scophthalmi</name>
    <dbReference type="NCBI Taxonomy" id="45658"/>
    <lineage>
        <taxon>Bacteria</taxon>
        <taxon>Pseudomonadati</taxon>
        <taxon>Pseudomonadota</taxon>
        <taxon>Gammaproteobacteria</taxon>
        <taxon>Vibrionales</taxon>
        <taxon>Vibrionaceae</taxon>
        <taxon>Vibrio</taxon>
    </lineage>
</organism>
<reference evidence="6 7" key="1">
    <citation type="submission" date="2016-07" db="EMBL/GenBank/DDBJ databases">
        <title>Genome sequencing of Vibrio scophthalmi strain VS-05, an isolated from Paralichthys olivaceus.</title>
        <authorList>
            <person name="Han H.-J."/>
        </authorList>
    </citation>
    <scope>NUCLEOTIDE SEQUENCE [LARGE SCALE GENOMIC DNA]</scope>
    <source>
        <strain evidence="6 7">VS-05</strain>
    </source>
</reference>
<comment type="function">
    <text evidence="4">Involved in the system for phosphate transport across the cytoplasmic membrane.</text>
</comment>
<dbReference type="GO" id="GO:0042301">
    <property type="term" value="F:phosphate ion binding"/>
    <property type="evidence" value="ECO:0007669"/>
    <property type="project" value="UniProtKB-UniRule"/>
</dbReference>
<evidence type="ECO:0000256" key="3">
    <source>
        <dbReference type="ARBA" id="ARBA00022729"/>
    </source>
</evidence>
<dbReference type="InterPro" id="IPR011862">
    <property type="entry name" value="Phos-bd"/>
</dbReference>
<keyword evidence="7" id="KW-1185">Reference proteome</keyword>
<dbReference type="GO" id="GO:0005576">
    <property type="term" value="C:extracellular region"/>
    <property type="evidence" value="ECO:0007669"/>
    <property type="project" value="UniProtKB-SubCell"/>
</dbReference>
<accession>A0A1C7FG76</accession>
<comment type="similarity">
    <text evidence="1 4">Belongs to the PstS family.</text>
</comment>
<protein>
    <recommendedName>
        <fullName evidence="4">Phosphate-binding protein</fullName>
    </recommendedName>
</protein>
<keyword evidence="4" id="KW-0592">Phosphate transport</keyword>
<dbReference type="SUPFAM" id="SSF53850">
    <property type="entry name" value="Periplasmic binding protein-like II"/>
    <property type="match status" value="1"/>
</dbReference>
<dbReference type="Pfam" id="PF12849">
    <property type="entry name" value="PBP_like_2"/>
    <property type="match status" value="1"/>
</dbReference>
<name>A0A1C7FG76_9VIBR</name>
<feature type="chain" id="PRO_5027138097" description="Phosphate-binding protein" evidence="4">
    <location>
        <begin position="22"/>
        <end position="271"/>
    </location>
</feature>
<keyword evidence="4" id="KW-0574">Periplasm</keyword>
<dbReference type="STRING" id="45658.VSVS12_04213"/>
<evidence type="ECO:0000259" key="5">
    <source>
        <dbReference type="Pfam" id="PF12849"/>
    </source>
</evidence>
<dbReference type="InterPro" id="IPR024370">
    <property type="entry name" value="PBP_domain"/>
</dbReference>
<proteinExistence type="inferred from homology"/>
<dbReference type="InterPro" id="IPR050811">
    <property type="entry name" value="Phosphate_ABC_transporter"/>
</dbReference>
<dbReference type="PANTHER" id="PTHR30570">
    <property type="entry name" value="PERIPLASMIC PHOSPHATE BINDING COMPONENT OF PHOSPHATE ABC TRANSPORTER"/>
    <property type="match status" value="1"/>
</dbReference>
<evidence type="ECO:0000313" key="7">
    <source>
        <dbReference type="Proteomes" id="UP000092528"/>
    </source>
</evidence>
<dbReference type="CDD" id="cd13653">
    <property type="entry name" value="PBP2_phosphate_like_1"/>
    <property type="match status" value="1"/>
</dbReference>
<evidence type="ECO:0000256" key="4">
    <source>
        <dbReference type="RuleBase" id="RU367119"/>
    </source>
</evidence>
<dbReference type="GO" id="GO:0006817">
    <property type="term" value="P:phosphate ion transport"/>
    <property type="evidence" value="ECO:0007669"/>
    <property type="project" value="UniProtKB-UniRule"/>
</dbReference>
<dbReference type="Proteomes" id="UP000092528">
    <property type="component" value="Chromosome 2"/>
</dbReference>
<feature type="domain" description="PBP" evidence="5">
    <location>
        <begin position="21"/>
        <end position="257"/>
    </location>
</feature>
<dbReference type="Gene3D" id="3.40.190.10">
    <property type="entry name" value="Periplasmic binding protein-like II"/>
    <property type="match status" value="2"/>
</dbReference>
<keyword evidence="3 4" id="KW-0732">Signal</keyword>
<dbReference type="GO" id="GO:0042597">
    <property type="term" value="C:periplasmic space"/>
    <property type="evidence" value="ECO:0007669"/>
    <property type="project" value="UniProtKB-SubCell"/>
</dbReference>
<dbReference type="PANTHER" id="PTHR30570:SF1">
    <property type="entry name" value="PHOSPHATE-BINDING PROTEIN PSTS"/>
    <property type="match status" value="1"/>
</dbReference>
<gene>
    <name evidence="6" type="ORF">VSVS05_03691</name>
</gene>
<sequence length="271" mass="29047">MIRLALAALCSISAVTFSAHASEINISGSTSVARVMDVLAEGFNQTHPDSYVAVQGIGSTAGVTLVKNGVAELGMSSRYLTDGEQNDSLTVATIAMDGLAIIVNPENSVSNISREQLFDVYKGKITNWKQLGGVDQTIAVVTREASSGSQSSFESLLGLSKVVDDKLVSDMSQDNLVANSNSMVKTLVNHNPQAIGFISMGSVDNSVKAIQFEGVDPSNKNMAEGKYELARPFLVFYITDKIDPQTQSFVTYLVSQEAKQKIVEYGYTPVK</sequence>
<evidence type="ECO:0000256" key="2">
    <source>
        <dbReference type="ARBA" id="ARBA00022448"/>
    </source>
</evidence>
<dbReference type="GO" id="GO:0007155">
    <property type="term" value="P:cell adhesion"/>
    <property type="evidence" value="ECO:0007669"/>
    <property type="project" value="UniProtKB-UniRule"/>
</dbReference>
<dbReference type="EMBL" id="CP016415">
    <property type="protein sequence ID" value="ANU38727.1"/>
    <property type="molecule type" value="Genomic_DNA"/>
</dbReference>
<dbReference type="PATRIC" id="fig|45658.7.peg.3653"/>
<evidence type="ECO:0000313" key="6">
    <source>
        <dbReference type="EMBL" id="ANU38727.1"/>
    </source>
</evidence>
<dbReference type="NCBIfam" id="TIGR02136">
    <property type="entry name" value="ptsS_2"/>
    <property type="match status" value="1"/>
</dbReference>
<dbReference type="RefSeq" id="WP_065546460.1">
    <property type="nucleotide sequence ID" value="NZ_CP016415.1"/>
</dbReference>
<keyword evidence="2 4" id="KW-0813">Transport</keyword>